<dbReference type="EMBL" id="CP025791">
    <property type="protein sequence ID" value="AUP81600.1"/>
    <property type="molecule type" value="Genomic_DNA"/>
</dbReference>
<sequence>MRKSLGEQIDFVERRTLNTVEQYKMELKNMFNYNELFFKDYPNVNLEENDSEKKILVKWGQVYDIEQLFEHAIVHILRHRRQIERFKIQLRE</sequence>
<dbReference type="Proteomes" id="UP000235826">
    <property type="component" value="Chromosome"/>
</dbReference>
<keyword evidence="2" id="KW-1185">Reference proteome</keyword>
<evidence type="ECO:0008006" key="3">
    <source>
        <dbReference type="Google" id="ProtNLM"/>
    </source>
</evidence>
<dbReference type="KEGG" id="fek:C1H87_11295"/>
<accession>A0A2K9PX42</accession>
<evidence type="ECO:0000313" key="1">
    <source>
        <dbReference type="EMBL" id="AUP81600.1"/>
    </source>
</evidence>
<gene>
    <name evidence="1" type="ORF">C1H87_11295</name>
</gene>
<dbReference type="AlphaFoldDB" id="A0A2K9PX42"/>
<name>A0A2K9PX42_9FLAO</name>
<organism evidence="1 2">
    <name type="scientific">Flavivirga eckloniae</name>
    <dbReference type="NCBI Taxonomy" id="1803846"/>
    <lineage>
        <taxon>Bacteria</taxon>
        <taxon>Pseudomonadati</taxon>
        <taxon>Bacteroidota</taxon>
        <taxon>Flavobacteriia</taxon>
        <taxon>Flavobacteriales</taxon>
        <taxon>Flavobacteriaceae</taxon>
        <taxon>Flavivirga</taxon>
    </lineage>
</organism>
<dbReference type="InterPro" id="IPR034660">
    <property type="entry name" value="DinB/YfiT-like"/>
</dbReference>
<reference evidence="1 2" key="1">
    <citation type="submission" date="2018-01" db="EMBL/GenBank/DDBJ databases">
        <title>Complete genome sequence of Flavivirga eckloniae ECD14 isolated from seaweed Ecklonia cava.</title>
        <authorList>
            <person name="Lee J.H."/>
            <person name="Baik K.S."/>
            <person name="Seong C.N."/>
        </authorList>
    </citation>
    <scope>NUCLEOTIDE SEQUENCE [LARGE SCALE GENOMIC DNA]</scope>
    <source>
        <strain evidence="1 2">ECD14</strain>
    </source>
</reference>
<proteinExistence type="predicted"/>
<dbReference type="OrthoDB" id="982141at2"/>
<protein>
    <recommendedName>
        <fullName evidence="3">DinB family protein</fullName>
    </recommendedName>
</protein>
<evidence type="ECO:0000313" key="2">
    <source>
        <dbReference type="Proteomes" id="UP000235826"/>
    </source>
</evidence>
<dbReference type="SUPFAM" id="SSF109854">
    <property type="entry name" value="DinB/YfiT-like putative metalloenzymes"/>
    <property type="match status" value="1"/>
</dbReference>
<dbReference type="Gene3D" id="1.20.120.450">
    <property type="entry name" value="dinb family like domain"/>
    <property type="match status" value="1"/>
</dbReference>